<comment type="caution">
    <text evidence="2">The sequence shown here is derived from an EMBL/GenBank/DDBJ whole genome shotgun (WGS) entry which is preliminary data.</text>
</comment>
<gene>
    <name evidence="2" type="ORF">PAECIP111802_04674</name>
</gene>
<evidence type="ECO:0000313" key="2">
    <source>
        <dbReference type="EMBL" id="CAG7650247.1"/>
    </source>
</evidence>
<accession>A0ABM8VMP2</accession>
<evidence type="ECO:0000313" key="3">
    <source>
        <dbReference type="Proteomes" id="UP000730618"/>
    </source>
</evidence>
<evidence type="ECO:0000256" key="1">
    <source>
        <dbReference type="SAM" id="SignalP"/>
    </source>
</evidence>
<reference evidence="2 3" key="1">
    <citation type="submission" date="2021-06" db="EMBL/GenBank/DDBJ databases">
        <authorList>
            <person name="Criscuolo A."/>
        </authorList>
    </citation>
    <scope>NUCLEOTIDE SEQUENCE [LARGE SCALE GENOMIC DNA]</scope>
    <source>
        <strain evidence="3">CIP 111802</strain>
    </source>
</reference>
<feature type="signal peptide" evidence="1">
    <location>
        <begin position="1"/>
        <end position="19"/>
    </location>
</feature>
<dbReference type="EMBL" id="CAJVCE010000014">
    <property type="protein sequence ID" value="CAG7650247.1"/>
    <property type="molecule type" value="Genomic_DNA"/>
</dbReference>
<dbReference type="InterPro" id="IPR050490">
    <property type="entry name" value="Bact_solute-bd_prot1"/>
</dbReference>
<proteinExistence type="predicted"/>
<dbReference type="PROSITE" id="PS51257">
    <property type="entry name" value="PROKAR_LIPOPROTEIN"/>
    <property type="match status" value="1"/>
</dbReference>
<dbReference type="Proteomes" id="UP000730618">
    <property type="component" value="Unassembled WGS sequence"/>
</dbReference>
<dbReference type="PANTHER" id="PTHR43649">
    <property type="entry name" value="ARABINOSE-BINDING PROTEIN-RELATED"/>
    <property type="match status" value="1"/>
</dbReference>
<dbReference type="InterPro" id="IPR006059">
    <property type="entry name" value="SBP"/>
</dbReference>
<dbReference type="Pfam" id="PF13416">
    <property type="entry name" value="SBP_bac_8"/>
    <property type="match status" value="1"/>
</dbReference>
<organism evidence="2 3">
    <name type="scientific">Paenibacillus allorhizosphaerae</name>
    <dbReference type="NCBI Taxonomy" id="2849866"/>
    <lineage>
        <taxon>Bacteria</taxon>
        <taxon>Bacillati</taxon>
        <taxon>Bacillota</taxon>
        <taxon>Bacilli</taxon>
        <taxon>Bacillales</taxon>
        <taxon>Paenibacillaceae</taxon>
        <taxon>Paenibacillus</taxon>
    </lineage>
</organism>
<feature type="chain" id="PRO_5046653830" description="Extracellular solute-binding protein" evidence="1">
    <location>
        <begin position="20"/>
        <end position="428"/>
    </location>
</feature>
<dbReference type="RefSeq" id="WP_218100949.1">
    <property type="nucleotide sequence ID" value="NZ_CAJVCE010000014.1"/>
</dbReference>
<sequence>MKKIALASTCGVLASILLAGCGNQAAGGGETAKSLEKPLEPVTLKFYQSGNYMTEQDFKDLVADPVKKKYPHITVENITTKSDLPQLVAAGEPVDFFITWNGNLAYYKDLNAYEDLTPLAKKHGFDLSRFDPESLNAVKAVSDKGELYAFPYSFNLNALYYNKDIFDKFGVPYPKDGMTWENAIELARQVSREDGGTKYRGLEIDSFSRLTFPLSLVPVDAKTNKVLVNSESYKRAFEVAKQIFSVPGNNYIDSSTAAWNRFIKDKNVAMSATVNLFLRLKETPDLNWDVAQFPSYSDKPNVYGMYDLHLMIPLKTSKARDDQMRVMEVLFSDEVQMTMVRKTARVSTLKDPKYTQNFGADIPELKGKNLAGIFKSKPAPAPAFSIHYAKAVSLLTTEYNKYIKNGQDVNTTFRTAEEKIKQYIDEQK</sequence>
<evidence type="ECO:0008006" key="4">
    <source>
        <dbReference type="Google" id="ProtNLM"/>
    </source>
</evidence>
<name>A0ABM8VMP2_9BACL</name>
<keyword evidence="3" id="KW-1185">Reference proteome</keyword>
<keyword evidence="1" id="KW-0732">Signal</keyword>
<protein>
    <recommendedName>
        <fullName evidence="4">Extracellular solute-binding protein</fullName>
    </recommendedName>
</protein>